<evidence type="ECO:0000313" key="4">
    <source>
        <dbReference type="Proteomes" id="UP000321722"/>
    </source>
</evidence>
<dbReference type="InterPro" id="IPR024455">
    <property type="entry name" value="Phage_capsid"/>
</dbReference>
<dbReference type="InterPro" id="IPR054612">
    <property type="entry name" value="Phage_capsid-like_C"/>
</dbReference>
<proteinExistence type="predicted"/>
<protein>
    <submittedName>
        <fullName evidence="3">Major capsid protein</fullName>
    </submittedName>
</protein>
<sequence length="312" mass="34310">MVLTRETFTPENVMMREAKDGTVPAKYQELILKDVMQNSKIMQLSQFVEMDDLAKTFQVFLDGPGAYWVDEGNRIQTSAPSYKNITIQAHKLAVILPVSNEYLKYQAGDFFNVMQPRIAEAFYKKFDEAAILGVDNPFKFSLAQSSTAAGDDMQGDITYQNILALEDKITDNDNEPNAFVSKAQNNTLLRNAQLVQNGVVQSLYDRQNGEIDGLATVNLKSTNMKKGELFAGDFDYAYYGIPGTIEYTISNDAQLSTITAADGKPVNLFEQDMSALRATMTVGFMIVKDGAFSHLTPKAAAASTSASSSTGK</sequence>
<evidence type="ECO:0000256" key="1">
    <source>
        <dbReference type="ARBA" id="ARBA00004328"/>
    </source>
</evidence>
<keyword evidence="4" id="KW-1185">Reference proteome</keyword>
<dbReference type="NCBIfam" id="TIGR01554">
    <property type="entry name" value="major_cap_HK97"/>
    <property type="match status" value="1"/>
</dbReference>
<dbReference type="GeneID" id="29933861"/>
<dbReference type="Pfam" id="PF05065">
    <property type="entry name" value="Phage_capsid"/>
    <property type="match status" value="1"/>
</dbReference>
<dbReference type="SUPFAM" id="SSF56563">
    <property type="entry name" value="Major capsid protein gp5"/>
    <property type="match status" value="1"/>
</dbReference>
<dbReference type="AlphaFoldDB" id="A0A510WWB9"/>
<dbReference type="Gene3D" id="3.30.2400.10">
    <property type="entry name" value="Major capsid protein gp5"/>
    <property type="match status" value="1"/>
</dbReference>
<comment type="subcellular location">
    <subcellularLocation>
        <location evidence="1">Virion</location>
    </subcellularLocation>
</comment>
<dbReference type="Gene3D" id="3.30.2320.10">
    <property type="entry name" value="hypothetical protein PF0899 domain"/>
    <property type="match status" value="1"/>
</dbReference>
<evidence type="ECO:0000259" key="2">
    <source>
        <dbReference type="Pfam" id="PF05065"/>
    </source>
</evidence>
<dbReference type="RefSeq" id="WP_057827526.1">
    <property type="nucleotide sequence ID" value="NZ_BAAACL010000017.1"/>
</dbReference>
<accession>A0A510WWB9</accession>
<evidence type="ECO:0000313" key="3">
    <source>
        <dbReference type="EMBL" id="GEK42275.1"/>
    </source>
</evidence>
<dbReference type="Proteomes" id="UP000321722">
    <property type="component" value="Unassembled WGS sequence"/>
</dbReference>
<gene>
    <name evidence="3" type="ORF">LAV01_11070</name>
</gene>
<name>A0A510WWB9_9LACO</name>
<reference evidence="3 4" key="1">
    <citation type="submission" date="2019-07" db="EMBL/GenBank/DDBJ databases">
        <title>Whole genome shotgun sequence of Lactobacillus aviarius subsp. aviarius NBRC 102162.</title>
        <authorList>
            <person name="Hosoyama A."/>
            <person name="Uohara A."/>
            <person name="Ohji S."/>
            <person name="Ichikawa N."/>
        </authorList>
    </citation>
    <scope>NUCLEOTIDE SEQUENCE [LARGE SCALE GENOMIC DNA]</scope>
    <source>
        <strain evidence="3 4">NBRC 102162</strain>
    </source>
</reference>
<feature type="domain" description="Phage capsid-like C-terminal" evidence="2">
    <location>
        <begin position="22"/>
        <end position="295"/>
    </location>
</feature>
<comment type="caution">
    <text evidence="3">The sequence shown here is derived from an EMBL/GenBank/DDBJ whole genome shotgun (WGS) entry which is preliminary data.</text>
</comment>
<dbReference type="EMBL" id="BJUI01000016">
    <property type="protein sequence ID" value="GEK42275.1"/>
    <property type="molecule type" value="Genomic_DNA"/>
</dbReference>
<organism evidence="3 4">
    <name type="scientific">Ligilactobacillus aviarius</name>
    <dbReference type="NCBI Taxonomy" id="1606"/>
    <lineage>
        <taxon>Bacteria</taxon>
        <taxon>Bacillati</taxon>
        <taxon>Bacillota</taxon>
        <taxon>Bacilli</taxon>
        <taxon>Lactobacillales</taxon>
        <taxon>Lactobacillaceae</taxon>
        <taxon>Ligilactobacillus</taxon>
    </lineage>
</organism>